<dbReference type="Pfam" id="PF08423">
    <property type="entry name" value="Rad51"/>
    <property type="match status" value="1"/>
</dbReference>
<dbReference type="SUPFAM" id="SSF52540">
    <property type="entry name" value="P-loop containing nucleoside triphosphate hydrolases"/>
    <property type="match status" value="1"/>
</dbReference>
<accession>A0A9N9BJK3</accession>
<dbReference type="PIRSF" id="PIRSF005856">
    <property type="entry name" value="Rad51"/>
    <property type="match status" value="1"/>
</dbReference>
<dbReference type="GO" id="GO:1990426">
    <property type="term" value="P:mitotic recombination-dependent replication fork processing"/>
    <property type="evidence" value="ECO:0007669"/>
    <property type="project" value="InterPro"/>
</dbReference>
<organism evidence="10 11">
    <name type="scientific">Diversispora eburnea</name>
    <dbReference type="NCBI Taxonomy" id="1213867"/>
    <lineage>
        <taxon>Eukaryota</taxon>
        <taxon>Fungi</taxon>
        <taxon>Fungi incertae sedis</taxon>
        <taxon>Mucoromycota</taxon>
        <taxon>Glomeromycotina</taxon>
        <taxon>Glomeromycetes</taxon>
        <taxon>Diversisporales</taxon>
        <taxon>Diversisporaceae</taxon>
        <taxon>Diversispora</taxon>
    </lineage>
</organism>
<gene>
    <name evidence="10" type="ORF">DEBURN_LOCUS7837</name>
</gene>
<dbReference type="Proteomes" id="UP000789706">
    <property type="component" value="Unassembled WGS sequence"/>
</dbReference>
<dbReference type="GO" id="GO:0000150">
    <property type="term" value="F:DNA strand exchange activity"/>
    <property type="evidence" value="ECO:0007669"/>
    <property type="project" value="InterPro"/>
</dbReference>
<feature type="domain" description="RecA family profile 1" evidence="8">
    <location>
        <begin position="115"/>
        <end position="287"/>
    </location>
</feature>
<dbReference type="GO" id="GO:0005524">
    <property type="term" value="F:ATP binding"/>
    <property type="evidence" value="ECO:0007669"/>
    <property type="project" value="UniProtKB-KW"/>
</dbReference>
<dbReference type="OrthoDB" id="10251254at2759"/>
<comment type="caution">
    <text evidence="10">The sequence shown here is derived from an EMBL/GenBank/DDBJ whole genome shotgun (WGS) entry which is preliminary data.</text>
</comment>
<dbReference type="InterPro" id="IPR013632">
    <property type="entry name" value="Rad51_C"/>
</dbReference>
<proteinExistence type="inferred from homology"/>
<keyword evidence="4 6" id="KW-0067">ATP-binding</keyword>
<dbReference type="CDD" id="cd19513">
    <property type="entry name" value="Rad51"/>
    <property type="match status" value="1"/>
</dbReference>
<feature type="domain" description="RecA family profile 2" evidence="9">
    <location>
        <begin position="293"/>
        <end position="358"/>
    </location>
</feature>
<evidence type="ECO:0000313" key="10">
    <source>
        <dbReference type="EMBL" id="CAG8566172.1"/>
    </source>
</evidence>
<dbReference type="PANTHER" id="PTHR22942">
    <property type="entry name" value="RECA/RAD51/RADA DNA STRAND-PAIRING FAMILY MEMBER"/>
    <property type="match status" value="1"/>
</dbReference>
<evidence type="ECO:0000256" key="4">
    <source>
        <dbReference type="ARBA" id="ARBA00022840"/>
    </source>
</evidence>
<dbReference type="PANTHER" id="PTHR22942:SF39">
    <property type="entry name" value="DNA REPAIR PROTEIN RAD51 HOMOLOG 1"/>
    <property type="match status" value="1"/>
</dbReference>
<comment type="similarity">
    <text evidence="2 7">Belongs to the RecA family. RAD51 subfamily.</text>
</comment>
<evidence type="ECO:0000256" key="7">
    <source>
        <dbReference type="RuleBase" id="RU364139"/>
    </source>
</evidence>
<dbReference type="InterPro" id="IPR016467">
    <property type="entry name" value="DNA_recomb/repair_RecA-like"/>
</dbReference>
<dbReference type="InterPro" id="IPR011941">
    <property type="entry name" value="DNA_recomb/repair_Rad51"/>
</dbReference>
<dbReference type="InterPro" id="IPR010995">
    <property type="entry name" value="DNA_repair_Rad51/TF_NusA_a-hlx"/>
</dbReference>
<dbReference type="InterPro" id="IPR020587">
    <property type="entry name" value="RecA_monomer-monomer_interface"/>
</dbReference>
<sequence length="358" mass="39642">MPKKRETIEVIIEDIHNDDKKDSEFDKKDNELENELENEEQSEEMQEQIFTPVSELENCGINSLDIKKLIDHGFITVQSIAFTPKKALYEIKGISEVKAEKIQSEATEIKLRRDDYLYITTGSFELNRLLGGRGIESGAITELFGEFRTGKSQLCHTLAVSCQLPIDVGGAAGGCIYIDTEGTFRPERLVDIAKRFGLEPNEVLDNVAVARAYNTDHQMNLLLQAAVMMTESRVTLLVVDSVTALYRTDYSGRGELAARQMHLAKFLRGLLRLADEFGVAIVITNQVVANVDGNMFPGGGSDKKPIGGNIIAHSSTTRLYFRKGKGENRICKIYDSPCLPEGEATFSIGIGGIEDPKD</sequence>
<dbReference type="InterPro" id="IPR027417">
    <property type="entry name" value="P-loop_NTPase"/>
</dbReference>
<evidence type="ECO:0000313" key="11">
    <source>
        <dbReference type="Proteomes" id="UP000789706"/>
    </source>
</evidence>
<comment type="subcellular location">
    <subcellularLocation>
        <location evidence="1 7">Nucleus</location>
    </subcellularLocation>
</comment>
<dbReference type="GO" id="GO:0007131">
    <property type="term" value="P:reciprocal meiotic recombination"/>
    <property type="evidence" value="ECO:0007669"/>
    <property type="project" value="TreeGrafter"/>
</dbReference>
<keyword evidence="7" id="KW-0234">DNA repair</keyword>
<evidence type="ECO:0000259" key="8">
    <source>
        <dbReference type="PROSITE" id="PS50162"/>
    </source>
</evidence>
<dbReference type="PROSITE" id="PS50162">
    <property type="entry name" value="RECA_2"/>
    <property type="match status" value="1"/>
</dbReference>
<dbReference type="GO" id="GO:0003690">
    <property type="term" value="F:double-stranded DNA binding"/>
    <property type="evidence" value="ECO:0007669"/>
    <property type="project" value="InterPro"/>
</dbReference>
<protein>
    <recommendedName>
        <fullName evidence="7">DNA repair protein RAD51 homolog</fullName>
    </recommendedName>
</protein>
<dbReference type="GO" id="GO:0003697">
    <property type="term" value="F:single-stranded DNA binding"/>
    <property type="evidence" value="ECO:0007669"/>
    <property type="project" value="InterPro"/>
</dbReference>
<dbReference type="AlphaFoldDB" id="A0A9N9BJK3"/>
<dbReference type="Pfam" id="PF14520">
    <property type="entry name" value="HHH_5"/>
    <property type="match status" value="1"/>
</dbReference>
<evidence type="ECO:0000256" key="1">
    <source>
        <dbReference type="ARBA" id="ARBA00004123"/>
    </source>
</evidence>
<dbReference type="GO" id="GO:0140664">
    <property type="term" value="F:ATP-dependent DNA damage sensor activity"/>
    <property type="evidence" value="ECO:0007669"/>
    <property type="project" value="InterPro"/>
</dbReference>
<dbReference type="SMART" id="SM00382">
    <property type="entry name" value="AAA"/>
    <property type="match status" value="1"/>
</dbReference>
<comment type="function">
    <text evidence="7">Required both for recombination and for the repair of DNA damage caused by X-rays.</text>
</comment>
<reference evidence="10" key="1">
    <citation type="submission" date="2021-06" db="EMBL/GenBank/DDBJ databases">
        <authorList>
            <person name="Kallberg Y."/>
            <person name="Tangrot J."/>
            <person name="Rosling A."/>
        </authorList>
    </citation>
    <scope>NUCLEOTIDE SEQUENCE</scope>
    <source>
        <strain evidence="10">AZ414A</strain>
    </source>
</reference>
<dbReference type="NCBIfam" id="TIGR02239">
    <property type="entry name" value="recomb_RAD51"/>
    <property type="match status" value="1"/>
</dbReference>
<evidence type="ECO:0000259" key="9">
    <source>
        <dbReference type="PROSITE" id="PS50163"/>
    </source>
</evidence>
<dbReference type="EMBL" id="CAJVPK010001025">
    <property type="protein sequence ID" value="CAG8566172.1"/>
    <property type="molecule type" value="Genomic_DNA"/>
</dbReference>
<evidence type="ECO:0000256" key="3">
    <source>
        <dbReference type="ARBA" id="ARBA00022741"/>
    </source>
</evidence>
<keyword evidence="7" id="KW-0233">DNA recombination</keyword>
<keyword evidence="11" id="KW-1185">Reference proteome</keyword>
<keyword evidence="5 7" id="KW-0539">Nucleus</keyword>
<keyword evidence="7" id="KW-0227">DNA damage</keyword>
<keyword evidence="3 6" id="KW-0547">Nucleotide-binding</keyword>
<dbReference type="GO" id="GO:0006312">
    <property type="term" value="P:mitotic recombination"/>
    <property type="evidence" value="ECO:0007669"/>
    <property type="project" value="TreeGrafter"/>
</dbReference>
<dbReference type="InterPro" id="IPR020588">
    <property type="entry name" value="RecA_ATP-bd"/>
</dbReference>
<dbReference type="GO" id="GO:0000794">
    <property type="term" value="C:condensed nuclear chromosome"/>
    <property type="evidence" value="ECO:0007669"/>
    <property type="project" value="TreeGrafter"/>
</dbReference>
<name>A0A9N9BJK3_9GLOM</name>
<dbReference type="SUPFAM" id="SSF47794">
    <property type="entry name" value="Rad51 N-terminal domain-like"/>
    <property type="match status" value="1"/>
</dbReference>
<evidence type="ECO:0000256" key="2">
    <source>
        <dbReference type="ARBA" id="ARBA00007095"/>
    </source>
</evidence>
<dbReference type="InterPro" id="IPR003593">
    <property type="entry name" value="AAA+_ATPase"/>
</dbReference>
<dbReference type="Gene3D" id="1.10.150.20">
    <property type="entry name" value="5' to 3' exonuclease, C-terminal subdomain"/>
    <property type="match status" value="1"/>
</dbReference>
<dbReference type="NCBIfam" id="NF003301">
    <property type="entry name" value="PRK04301.1"/>
    <property type="match status" value="1"/>
</dbReference>
<dbReference type="Gene3D" id="3.40.50.300">
    <property type="entry name" value="P-loop containing nucleotide triphosphate hydrolases"/>
    <property type="match status" value="1"/>
</dbReference>
<dbReference type="FunFam" id="3.40.50.300:FF:000092">
    <property type="entry name" value="DNA repair protein Rad51 homolog"/>
    <property type="match status" value="1"/>
</dbReference>
<dbReference type="FunFam" id="1.10.150.20:FF:000126">
    <property type="entry name" value="DNA repair protein RAD51 homolog"/>
    <property type="match status" value="1"/>
</dbReference>
<evidence type="ECO:0000256" key="5">
    <source>
        <dbReference type="ARBA" id="ARBA00023242"/>
    </source>
</evidence>
<keyword evidence="7" id="KW-0238">DNA-binding</keyword>
<dbReference type="GO" id="GO:0000730">
    <property type="term" value="P:DNA recombinase assembly"/>
    <property type="evidence" value="ECO:0007669"/>
    <property type="project" value="TreeGrafter"/>
</dbReference>
<evidence type="ECO:0000256" key="6">
    <source>
        <dbReference type="RuleBase" id="RU003422"/>
    </source>
</evidence>
<dbReference type="GO" id="GO:0070192">
    <property type="term" value="P:chromosome organization involved in meiotic cell cycle"/>
    <property type="evidence" value="ECO:0007669"/>
    <property type="project" value="TreeGrafter"/>
</dbReference>
<dbReference type="GO" id="GO:0042148">
    <property type="term" value="P:DNA strand invasion"/>
    <property type="evidence" value="ECO:0007669"/>
    <property type="project" value="TreeGrafter"/>
</dbReference>
<dbReference type="PROSITE" id="PS50163">
    <property type="entry name" value="RECA_3"/>
    <property type="match status" value="1"/>
</dbReference>